<reference evidence="1 2" key="1">
    <citation type="journal article" date="2019" name="Commun. Biol.">
        <title>The bagworm genome reveals a unique fibroin gene that provides high tensile strength.</title>
        <authorList>
            <person name="Kono N."/>
            <person name="Nakamura H."/>
            <person name="Ohtoshi R."/>
            <person name="Tomita M."/>
            <person name="Numata K."/>
            <person name="Arakawa K."/>
        </authorList>
    </citation>
    <scope>NUCLEOTIDE SEQUENCE [LARGE SCALE GENOMIC DNA]</scope>
</reference>
<protein>
    <submittedName>
        <fullName evidence="1">Uncharacterized protein</fullName>
    </submittedName>
</protein>
<dbReference type="Proteomes" id="UP000299102">
    <property type="component" value="Unassembled WGS sequence"/>
</dbReference>
<sequence>MLPKLFTALTPIDSARCANESRSSMTTPSTVAAETARIESPPILTVGGLCSLPLTVMEQYLAGDNPNRLAASSSLHLRQYHRPPRNVEHATDVEKHALNIFLSRVTGHPRSTIEGGPGRSACSEPMNRELNDRAVRFRIGRRPAIPFWENEQATTFHTPGKTPSLTHLSYTLINFGCAARRTCFTNPSKPGAVWGKGPTILPSSPLTNGAASLPDGIIAATTCIRLWVRRVPIRIIVRAQCTEHRGYGSFGVTSVALG</sequence>
<name>A0A4C1WAV4_EUMVA</name>
<evidence type="ECO:0000313" key="2">
    <source>
        <dbReference type="Proteomes" id="UP000299102"/>
    </source>
</evidence>
<evidence type="ECO:0000313" key="1">
    <source>
        <dbReference type="EMBL" id="GBP47264.1"/>
    </source>
</evidence>
<proteinExistence type="predicted"/>
<organism evidence="1 2">
    <name type="scientific">Eumeta variegata</name>
    <name type="common">Bagworm moth</name>
    <name type="synonym">Eumeta japonica</name>
    <dbReference type="NCBI Taxonomy" id="151549"/>
    <lineage>
        <taxon>Eukaryota</taxon>
        <taxon>Metazoa</taxon>
        <taxon>Ecdysozoa</taxon>
        <taxon>Arthropoda</taxon>
        <taxon>Hexapoda</taxon>
        <taxon>Insecta</taxon>
        <taxon>Pterygota</taxon>
        <taxon>Neoptera</taxon>
        <taxon>Endopterygota</taxon>
        <taxon>Lepidoptera</taxon>
        <taxon>Glossata</taxon>
        <taxon>Ditrysia</taxon>
        <taxon>Tineoidea</taxon>
        <taxon>Psychidae</taxon>
        <taxon>Oiketicinae</taxon>
        <taxon>Eumeta</taxon>
    </lineage>
</organism>
<gene>
    <name evidence="1" type="ORF">EVAR_38028_1</name>
</gene>
<comment type="caution">
    <text evidence="1">The sequence shown here is derived from an EMBL/GenBank/DDBJ whole genome shotgun (WGS) entry which is preliminary data.</text>
</comment>
<accession>A0A4C1WAV4</accession>
<dbReference type="AlphaFoldDB" id="A0A4C1WAV4"/>
<dbReference type="EMBL" id="BGZK01000499">
    <property type="protein sequence ID" value="GBP47264.1"/>
    <property type="molecule type" value="Genomic_DNA"/>
</dbReference>
<keyword evidence="2" id="KW-1185">Reference proteome</keyword>